<feature type="chain" id="PRO_5035438669" evidence="1">
    <location>
        <begin position="25"/>
        <end position="297"/>
    </location>
</feature>
<gene>
    <name evidence="2" type="ORF">FFLO_03879</name>
</gene>
<sequence>MLKAIQAFAAVSLACQAWLPVACGQDVALADKINLEKRDEQADALVPKGSHRQKGDWEFLQEYFARPLNDHNLGSVWDSSRSLGTFWNVEGINNFPKQAAFGKEPDAKSDITNRCVLVFYYPGYWKELGNASEITDIYAFYDRPLAVAPLCGPVDAPDSYKEFPRASKEEDKDKVDSLVFRSYYSKDPDATDIYYVVREPKYVPGPQPDDWKLEELDNDAIFLAKDDAKFMPGSLRDNKDNTKKAIRVSLRKWTKDNNNGNVPNPYKSGPGSDAWWKWSQVNFFWGYGENGSRKPHP</sequence>
<keyword evidence="1" id="KW-0732">Signal</keyword>
<reference evidence="2" key="1">
    <citation type="submission" date="2020-04" db="EMBL/GenBank/DDBJ databases">
        <title>Analysis of mating type loci in Filobasidium floriforme.</title>
        <authorList>
            <person name="Nowrousian M."/>
        </authorList>
    </citation>
    <scope>NUCLEOTIDE SEQUENCE</scope>
    <source>
        <strain evidence="2">CBS 6242</strain>
    </source>
</reference>
<dbReference type="PROSITE" id="PS51257">
    <property type="entry name" value="PROKAR_LIPOPROTEIN"/>
    <property type="match status" value="1"/>
</dbReference>
<keyword evidence="3" id="KW-1185">Reference proteome</keyword>
<organism evidence="2 3">
    <name type="scientific">Filobasidium floriforme</name>
    <dbReference type="NCBI Taxonomy" id="5210"/>
    <lineage>
        <taxon>Eukaryota</taxon>
        <taxon>Fungi</taxon>
        <taxon>Dikarya</taxon>
        <taxon>Basidiomycota</taxon>
        <taxon>Agaricomycotina</taxon>
        <taxon>Tremellomycetes</taxon>
        <taxon>Filobasidiales</taxon>
        <taxon>Filobasidiaceae</taxon>
        <taxon>Filobasidium</taxon>
    </lineage>
</organism>
<name>A0A8K0NQE4_9TREE</name>
<evidence type="ECO:0000256" key="1">
    <source>
        <dbReference type="SAM" id="SignalP"/>
    </source>
</evidence>
<protein>
    <submittedName>
        <fullName evidence="2">Uncharacterized protein</fullName>
    </submittedName>
</protein>
<dbReference type="AlphaFoldDB" id="A0A8K0NQE4"/>
<dbReference type="Proteomes" id="UP000812966">
    <property type="component" value="Unassembled WGS sequence"/>
</dbReference>
<feature type="signal peptide" evidence="1">
    <location>
        <begin position="1"/>
        <end position="24"/>
    </location>
</feature>
<evidence type="ECO:0000313" key="3">
    <source>
        <dbReference type="Proteomes" id="UP000812966"/>
    </source>
</evidence>
<proteinExistence type="predicted"/>
<accession>A0A8K0NQE4</accession>
<evidence type="ECO:0000313" key="2">
    <source>
        <dbReference type="EMBL" id="KAG7532071.1"/>
    </source>
</evidence>
<dbReference type="EMBL" id="JABELV010000075">
    <property type="protein sequence ID" value="KAG7532071.1"/>
    <property type="molecule type" value="Genomic_DNA"/>
</dbReference>
<comment type="caution">
    <text evidence="2">The sequence shown here is derived from an EMBL/GenBank/DDBJ whole genome shotgun (WGS) entry which is preliminary data.</text>
</comment>